<evidence type="ECO:0000313" key="4">
    <source>
        <dbReference type="Proteomes" id="UP000014227"/>
    </source>
</evidence>
<dbReference type="RefSeq" id="WP_016483234.1">
    <property type="nucleotide sequence ID" value="NC_021487.1"/>
</dbReference>
<dbReference type="FunFam" id="3.40.50.300:FF:000285">
    <property type="entry name" value="Sporulation initiation inhibitor Soj"/>
    <property type="match status" value="1"/>
</dbReference>
<dbReference type="InterPro" id="IPR027417">
    <property type="entry name" value="P-loop_NTPase"/>
</dbReference>
<dbReference type="AlphaFoldDB" id="S0EWB0"/>
<organism evidence="3 4">
    <name type="scientific">Chthonomonas calidirosea (strain DSM 23976 / ICMP 18418 / T49)</name>
    <dbReference type="NCBI Taxonomy" id="1303518"/>
    <lineage>
        <taxon>Bacteria</taxon>
        <taxon>Bacillati</taxon>
        <taxon>Armatimonadota</taxon>
        <taxon>Chthonomonadia</taxon>
        <taxon>Chthonomonadales</taxon>
        <taxon>Chthonomonadaceae</taxon>
        <taxon>Chthonomonas</taxon>
    </lineage>
</organism>
<dbReference type="PIRSF" id="PIRSF009320">
    <property type="entry name" value="Nuc_binding_HP_1000"/>
    <property type="match status" value="1"/>
</dbReference>
<name>S0EWB0_CHTCT</name>
<dbReference type="eggNOG" id="COG1192">
    <property type="taxonomic scope" value="Bacteria"/>
</dbReference>
<dbReference type="KEGG" id="ccz:CCALI_01900"/>
<comment type="similarity">
    <text evidence="1">Belongs to the ParA family.</text>
</comment>
<dbReference type="PATRIC" id="fig|1303518.3.peg.1956"/>
<dbReference type="Gene3D" id="3.40.50.300">
    <property type="entry name" value="P-loop containing nucleotide triphosphate hydrolases"/>
    <property type="match status" value="1"/>
</dbReference>
<reference evidence="4" key="1">
    <citation type="submission" date="2013-03" db="EMBL/GenBank/DDBJ databases">
        <title>Genome sequence of Chthonomonas calidirosea, the first sequenced genome from the Armatimonadetes phylum (formally candidate division OP10).</title>
        <authorList>
            <person name="Lee K.C.Y."/>
            <person name="Morgan X.C."/>
            <person name="Dunfield P.F."/>
            <person name="Tamas I."/>
            <person name="Houghton K.M."/>
            <person name="Vyssotski M."/>
            <person name="Ryan J.L.J."/>
            <person name="Lagutin K."/>
            <person name="McDonald I.R."/>
            <person name="Stott M.B."/>
        </authorList>
    </citation>
    <scope>NUCLEOTIDE SEQUENCE [LARGE SCALE GENOMIC DNA]</scope>
    <source>
        <strain evidence="4">DSM 23976 / ICMP 18418 / T49</strain>
    </source>
</reference>
<dbReference type="EMBL" id="HF951689">
    <property type="protein sequence ID" value="CCW35709.1"/>
    <property type="molecule type" value="Genomic_DNA"/>
</dbReference>
<dbReference type="STRING" id="454171.CP488_02194"/>
<feature type="domain" description="AAA" evidence="2">
    <location>
        <begin position="3"/>
        <end position="178"/>
    </location>
</feature>
<dbReference type="InterPro" id="IPR050678">
    <property type="entry name" value="DNA_Partitioning_ATPase"/>
</dbReference>
<evidence type="ECO:0000256" key="1">
    <source>
        <dbReference type="ARBA" id="ARBA00006976"/>
    </source>
</evidence>
<accession>S0EWB0</accession>
<dbReference type="SUPFAM" id="SSF52540">
    <property type="entry name" value="P-loop containing nucleoside triphosphate hydrolases"/>
    <property type="match status" value="1"/>
</dbReference>
<dbReference type="InParanoid" id="S0EWB0"/>
<dbReference type="HOGENOM" id="CLU_037612_1_4_0"/>
<proteinExistence type="inferred from homology"/>
<gene>
    <name evidence="3" type="ORF">CCALI_01900</name>
</gene>
<dbReference type="FunCoup" id="S0EWB0">
    <property type="interactions" value="306"/>
</dbReference>
<evidence type="ECO:0000313" key="3">
    <source>
        <dbReference type="EMBL" id="CCW35709.1"/>
    </source>
</evidence>
<dbReference type="Pfam" id="PF13614">
    <property type="entry name" value="AAA_31"/>
    <property type="match status" value="1"/>
</dbReference>
<dbReference type="CDD" id="cd02042">
    <property type="entry name" value="ParAB_family"/>
    <property type="match status" value="1"/>
</dbReference>
<dbReference type="PANTHER" id="PTHR13696:SF52">
    <property type="entry name" value="PARA FAMILY PROTEIN CT_582"/>
    <property type="match status" value="1"/>
</dbReference>
<dbReference type="PANTHER" id="PTHR13696">
    <property type="entry name" value="P-LOOP CONTAINING NUCLEOSIDE TRIPHOSPHATE HYDROLASE"/>
    <property type="match status" value="1"/>
</dbReference>
<keyword evidence="4" id="KW-1185">Reference proteome</keyword>
<evidence type="ECO:0000259" key="2">
    <source>
        <dbReference type="Pfam" id="PF13614"/>
    </source>
</evidence>
<dbReference type="InterPro" id="IPR025669">
    <property type="entry name" value="AAA_dom"/>
</dbReference>
<dbReference type="Proteomes" id="UP000014227">
    <property type="component" value="Chromosome I"/>
</dbReference>
<sequence length="264" mass="28692">MTTVYAIVNQKGGVGKTTTAINIAAYTALAGARTLLIDLDPQGNATSGLGINRKSLEYSTYEVLVEGHPLLESLVETPITGLSLLPATIDLAGAELELMPKIGRDSYLREAIEPATDHFDLIFIDAPPSLGILTVNALVAAEGLIIPLQAEFYALEGISQLLRTIELVRQRLNPKLEIAKVILTMVDSRTRLSQQVADEVRQFLGDKVSAIEVPRNVRLSEAPSHGLPIALYDPRSRGALAYKKIAEEIYGQTRTRSRPRHATS</sequence>
<protein>
    <submittedName>
        <fullName evidence="3">Chromosome segregation ATPase</fullName>
    </submittedName>
</protein>
<dbReference type="OrthoDB" id="9815116at2"/>